<reference evidence="3" key="1">
    <citation type="submission" date="2015-11" db="EMBL/GenBank/DDBJ databases">
        <title>De novo transcriptome assembly of four potential Pierce s Disease insect vectors from Arizona vineyards.</title>
        <authorList>
            <person name="Tassone E.E."/>
        </authorList>
    </citation>
    <scope>NUCLEOTIDE SEQUENCE</scope>
</reference>
<dbReference type="GO" id="GO:0031175">
    <property type="term" value="P:neuron projection development"/>
    <property type="evidence" value="ECO:0007669"/>
    <property type="project" value="TreeGrafter"/>
</dbReference>
<evidence type="ECO:0000256" key="1">
    <source>
        <dbReference type="SAM" id="MobiDB-lite"/>
    </source>
</evidence>
<proteinExistence type="predicted"/>
<dbReference type="InterPro" id="IPR045842">
    <property type="entry name" value="Fry_C"/>
</dbReference>
<evidence type="ECO:0000313" key="3">
    <source>
        <dbReference type="EMBL" id="JAT14747.1"/>
    </source>
</evidence>
<feature type="region of interest" description="Disordered" evidence="1">
    <location>
        <begin position="1"/>
        <end position="30"/>
    </location>
</feature>
<feature type="domain" description="Protein furry C-terminal" evidence="2">
    <location>
        <begin position="1"/>
        <end position="108"/>
    </location>
</feature>
<feature type="compositionally biased region" description="Polar residues" evidence="1">
    <location>
        <begin position="1"/>
        <end position="13"/>
    </location>
</feature>
<dbReference type="AlphaFoldDB" id="A0A1B6KTJ0"/>
<gene>
    <name evidence="3" type="ORF">g.34315</name>
</gene>
<accession>A0A1B6KTJ0</accession>
<organism evidence="3">
    <name type="scientific">Graphocephala atropunctata</name>
    <dbReference type="NCBI Taxonomy" id="36148"/>
    <lineage>
        <taxon>Eukaryota</taxon>
        <taxon>Metazoa</taxon>
        <taxon>Ecdysozoa</taxon>
        <taxon>Arthropoda</taxon>
        <taxon>Hexapoda</taxon>
        <taxon>Insecta</taxon>
        <taxon>Pterygota</taxon>
        <taxon>Neoptera</taxon>
        <taxon>Paraneoptera</taxon>
        <taxon>Hemiptera</taxon>
        <taxon>Auchenorrhyncha</taxon>
        <taxon>Membracoidea</taxon>
        <taxon>Cicadellidae</taxon>
        <taxon>Cicadellinae</taxon>
        <taxon>Cicadellini</taxon>
        <taxon>Graphocephala</taxon>
    </lineage>
</organism>
<dbReference type="Pfam" id="PF19421">
    <property type="entry name" value="Fry_C"/>
    <property type="match status" value="2"/>
</dbReference>
<name>A0A1B6KTJ0_9HEMI</name>
<dbReference type="PANTHER" id="PTHR12295">
    <property type="entry name" value="FURRY-RELATED"/>
    <property type="match status" value="1"/>
</dbReference>
<sequence length="499" mass="54707">MERQSSMASSTEEVSGPDLSAGSQNPDHFGVFKDFDFLEYESESVEGESTDNFNWGVRRRPLSEGEGEGEPSLRNLEESFSEKTPILSSRKIGAGPEESSDDEVGSESPLDEMVAAPEFGGGGNSAAGNGDYPPLSLSLRERRDSGTRSDTSGSSAGDLGDLTPCNASPNLSALMSSFRPITRDETEEAWRQHIQGLLAHVPASPLNLFHLLHRVIKDVLRKTVFLTREACHYLSESGVTADQLSQQLASLTDTLALHGDPPLVWFSPERVAGPRLSESLRFGMLELKEHLDTFLDRKDHAAECMDSLKGVGNKESVLDVGRSLYKLHFQLLLLLESANKMFTALCSTAHDNQLHDISSEVAQMRQSLSHAQAEGLESSDQGTPTPTASPSPSPLPDQTEATLVELLQDTQWHSALNFAHHNRGMWPSELIAMGCEEDDITNILSVYCYHLVRDKPDVFVVTEQDLGHVLTGLMEGLYQVLGAIKSFDTKVQDQRKVIN</sequence>
<dbReference type="EMBL" id="GEBQ01025230">
    <property type="protein sequence ID" value="JAT14747.1"/>
    <property type="molecule type" value="Transcribed_RNA"/>
</dbReference>
<dbReference type="InterPro" id="IPR039867">
    <property type="entry name" value="Furry/Tao3/Mor2"/>
</dbReference>
<dbReference type="GO" id="GO:0005938">
    <property type="term" value="C:cell cortex"/>
    <property type="evidence" value="ECO:0007669"/>
    <property type="project" value="TreeGrafter"/>
</dbReference>
<evidence type="ECO:0000259" key="2">
    <source>
        <dbReference type="Pfam" id="PF19421"/>
    </source>
</evidence>
<feature type="compositionally biased region" description="Low complexity" evidence="1">
    <location>
        <begin position="148"/>
        <end position="158"/>
    </location>
</feature>
<feature type="domain" description="Protein furry C-terminal" evidence="2">
    <location>
        <begin position="164"/>
        <end position="485"/>
    </location>
</feature>
<dbReference type="GO" id="GO:0000902">
    <property type="term" value="P:cell morphogenesis"/>
    <property type="evidence" value="ECO:0007669"/>
    <property type="project" value="InterPro"/>
</dbReference>
<protein>
    <recommendedName>
        <fullName evidence="2">Protein furry C-terminal domain-containing protein</fullName>
    </recommendedName>
</protein>
<feature type="region of interest" description="Disordered" evidence="1">
    <location>
        <begin position="42"/>
        <end position="165"/>
    </location>
</feature>
<feature type="region of interest" description="Disordered" evidence="1">
    <location>
        <begin position="368"/>
        <end position="398"/>
    </location>
</feature>
<dbReference type="PANTHER" id="PTHR12295:SF30">
    <property type="entry name" value="PROTEIN FURRY"/>
    <property type="match status" value="1"/>
</dbReference>
<dbReference type="GO" id="GO:0030427">
    <property type="term" value="C:site of polarized growth"/>
    <property type="evidence" value="ECO:0007669"/>
    <property type="project" value="TreeGrafter"/>
</dbReference>